<dbReference type="PIRSF" id="PIRSF005962">
    <property type="entry name" value="Pept_M20D_amidohydro"/>
    <property type="match status" value="1"/>
</dbReference>
<dbReference type="RefSeq" id="WP_087185865.1">
    <property type="nucleotide sequence ID" value="NZ_NFHO01000002.1"/>
</dbReference>
<dbReference type="NCBIfam" id="TIGR01891">
    <property type="entry name" value="amidohydrolases"/>
    <property type="match status" value="1"/>
</dbReference>
<dbReference type="STRING" id="1118060.GCA_000311845_01671"/>
<dbReference type="SUPFAM" id="SSF53187">
    <property type="entry name" value="Zn-dependent exopeptidases"/>
    <property type="match status" value="1"/>
</dbReference>
<dbReference type="Proteomes" id="UP000196560">
    <property type="component" value="Unassembled WGS sequence"/>
</dbReference>
<proteinExistence type="predicted"/>
<evidence type="ECO:0000259" key="3">
    <source>
        <dbReference type="Pfam" id="PF07687"/>
    </source>
</evidence>
<dbReference type="Gene3D" id="3.40.630.10">
    <property type="entry name" value="Zn peptidases"/>
    <property type="match status" value="1"/>
</dbReference>
<keyword evidence="5" id="KW-1185">Reference proteome</keyword>
<dbReference type="GO" id="GO:0046872">
    <property type="term" value="F:metal ion binding"/>
    <property type="evidence" value="ECO:0007669"/>
    <property type="project" value="UniProtKB-KW"/>
</dbReference>
<comment type="caution">
    <text evidence="4">The sequence shown here is derived from an EMBL/GenBank/DDBJ whole genome shotgun (WGS) entry which is preliminary data.</text>
</comment>
<dbReference type="InterPro" id="IPR036264">
    <property type="entry name" value="Bact_exopeptidase_dim_dom"/>
</dbReference>
<dbReference type="eggNOG" id="COG1473">
    <property type="taxonomic scope" value="Bacteria"/>
</dbReference>
<dbReference type="SUPFAM" id="SSF55031">
    <property type="entry name" value="Bacterial exopeptidase dimerisation domain"/>
    <property type="match status" value="1"/>
</dbReference>
<feature type="binding site" evidence="2">
    <location>
        <position position="136"/>
    </location>
    <ligand>
        <name>Mn(2+)</name>
        <dbReference type="ChEBI" id="CHEBI:29035"/>
        <label>2</label>
    </ligand>
</feature>
<keyword evidence="2" id="KW-0479">Metal-binding</keyword>
<comment type="cofactor">
    <cofactor evidence="2">
        <name>Mn(2+)</name>
        <dbReference type="ChEBI" id="CHEBI:29035"/>
    </cofactor>
    <text evidence="2">The Mn(2+) ion enhances activity.</text>
</comment>
<feature type="binding site" evidence="2">
    <location>
        <position position="100"/>
    </location>
    <ligand>
        <name>Mn(2+)</name>
        <dbReference type="ChEBI" id="CHEBI:29035"/>
        <label>2</label>
    </ligand>
</feature>
<dbReference type="FunFam" id="3.30.70.360:FF:000001">
    <property type="entry name" value="N-acetyldiaminopimelate deacetylase"/>
    <property type="match status" value="1"/>
</dbReference>
<name>A0A1Y3U5R3_9ACTN</name>
<organism evidence="4 5">
    <name type="scientific">Enorma massiliensis</name>
    <dbReference type="NCBI Taxonomy" id="1472761"/>
    <lineage>
        <taxon>Bacteria</taxon>
        <taxon>Bacillati</taxon>
        <taxon>Actinomycetota</taxon>
        <taxon>Coriobacteriia</taxon>
        <taxon>Coriobacteriales</taxon>
        <taxon>Coriobacteriaceae</taxon>
        <taxon>Enorma</taxon>
    </lineage>
</organism>
<dbReference type="GO" id="GO:0050118">
    <property type="term" value="F:N-acetyldiaminopimelate deacetylase activity"/>
    <property type="evidence" value="ECO:0007669"/>
    <property type="project" value="UniProtKB-ARBA"/>
</dbReference>
<feature type="binding site" evidence="2">
    <location>
        <position position="102"/>
    </location>
    <ligand>
        <name>Mn(2+)</name>
        <dbReference type="ChEBI" id="CHEBI:29035"/>
        <label>2</label>
    </ligand>
</feature>
<reference evidence="5" key="1">
    <citation type="submission" date="2017-04" db="EMBL/GenBank/DDBJ databases">
        <title>Function of individual gut microbiota members based on whole genome sequencing of pure cultures obtained from chicken caecum.</title>
        <authorList>
            <person name="Medvecky M."/>
            <person name="Cejkova D."/>
            <person name="Polansky O."/>
            <person name="Karasova D."/>
            <person name="Kubasova T."/>
            <person name="Cizek A."/>
            <person name="Rychlik I."/>
        </authorList>
    </citation>
    <scope>NUCLEOTIDE SEQUENCE [LARGE SCALE GENOMIC DNA]</scope>
    <source>
        <strain evidence="5">An70</strain>
    </source>
</reference>
<accession>A0A1Y3U5R3</accession>
<dbReference type="Gene3D" id="3.30.70.360">
    <property type="match status" value="1"/>
</dbReference>
<evidence type="ECO:0000313" key="5">
    <source>
        <dbReference type="Proteomes" id="UP000196560"/>
    </source>
</evidence>
<protein>
    <submittedName>
        <fullName evidence="4">Amidohydrolase</fullName>
    </submittedName>
</protein>
<evidence type="ECO:0000256" key="2">
    <source>
        <dbReference type="PIRSR" id="PIRSR005962-1"/>
    </source>
</evidence>
<sequence>MSTVIDEAKALQEQIVRDRRWLHQHPELGFDLDETCAYVRGRLEEMGYEVSSPCQGALLAQVGDPAAGPVFMLRADMDALPVQEITGLEFASTNNNMHACGHDTHTAMLLGAAKILKDHEAELKGCVKLLFQPDEEGVAPVEYCGGDAVLEAGVLESPHVDAVAALHVQALEFDAGAIYTRKGTIFSSIDDIDVRITGCGAHGSTPHQGIDPINIACHIYQGFQNLIAREVDPTQTCVATFGKIESGRAANVIPDSASMLGTLRTQDAGVRQGFKEHAQRMVKSIAEAFGGTATVDFLRGVPNTYNDPALTEELVDYANELFDEPVQELEAPFSGTDDLAIIAENAPTTYFILGTGTLPGHEGCGMHHPNVEFDETVFWKGSALLANSALSYLSRHAE</sequence>
<feature type="domain" description="Peptidase M20 dimerisation" evidence="3">
    <location>
        <begin position="192"/>
        <end position="286"/>
    </location>
</feature>
<dbReference type="EMBL" id="NFHO01000002">
    <property type="protein sequence ID" value="OUN44122.1"/>
    <property type="molecule type" value="Genomic_DNA"/>
</dbReference>
<feature type="binding site" evidence="2">
    <location>
        <position position="167"/>
    </location>
    <ligand>
        <name>Mn(2+)</name>
        <dbReference type="ChEBI" id="CHEBI:29035"/>
        <label>2</label>
    </ligand>
</feature>
<dbReference type="Pfam" id="PF07687">
    <property type="entry name" value="M20_dimer"/>
    <property type="match status" value="1"/>
</dbReference>
<dbReference type="AlphaFoldDB" id="A0A1Y3U5R3"/>
<gene>
    <name evidence="4" type="ORF">B5G21_02315</name>
</gene>
<dbReference type="InterPro" id="IPR011650">
    <property type="entry name" value="Peptidase_M20_dimer"/>
</dbReference>
<dbReference type="PANTHER" id="PTHR11014">
    <property type="entry name" value="PEPTIDASE M20 FAMILY MEMBER"/>
    <property type="match status" value="1"/>
</dbReference>
<dbReference type="InterPro" id="IPR017439">
    <property type="entry name" value="Amidohydrolase"/>
</dbReference>
<dbReference type="Pfam" id="PF01546">
    <property type="entry name" value="Peptidase_M20"/>
    <property type="match status" value="1"/>
</dbReference>
<keyword evidence="2" id="KW-0464">Manganese</keyword>
<keyword evidence="1 4" id="KW-0378">Hydrolase</keyword>
<dbReference type="InterPro" id="IPR002933">
    <property type="entry name" value="Peptidase_M20"/>
</dbReference>
<evidence type="ECO:0000313" key="4">
    <source>
        <dbReference type="EMBL" id="OUN44122.1"/>
    </source>
</evidence>
<dbReference type="CDD" id="cd03886">
    <property type="entry name" value="M20_Acy1"/>
    <property type="match status" value="1"/>
</dbReference>
<feature type="binding site" evidence="2">
    <location>
        <position position="367"/>
    </location>
    <ligand>
        <name>Mn(2+)</name>
        <dbReference type="ChEBI" id="CHEBI:29035"/>
        <label>2</label>
    </ligand>
</feature>
<dbReference type="GO" id="GO:0019877">
    <property type="term" value="P:diaminopimelate biosynthetic process"/>
    <property type="evidence" value="ECO:0007669"/>
    <property type="project" value="UniProtKB-ARBA"/>
</dbReference>
<evidence type="ECO:0000256" key="1">
    <source>
        <dbReference type="ARBA" id="ARBA00022801"/>
    </source>
</evidence>
<dbReference type="PANTHER" id="PTHR11014:SF63">
    <property type="entry name" value="METALLOPEPTIDASE, PUTATIVE (AFU_ORTHOLOGUE AFUA_6G09600)-RELATED"/>
    <property type="match status" value="1"/>
</dbReference>